<evidence type="ECO:0000259" key="3">
    <source>
        <dbReference type="SMART" id="SM00331"/>
    </source>
</evidence>
<keyword evidence="1" id="KW-0378">Hydrolase</keyword>
<proteinExistence type="predicted"/>
<feature type="compositionally biased region" description="Acidic residues" evidence="2">
    <location>
        <begin position="732"/>
        <end position="742"/>
    </location>
</feature>
<feature type="region of interest" description="Disordered" evidence="2">
    <location>
        <begin position="168"/>
        <end position="189"/>
    </location>
</feature>
<dbReference type="InterPro" id="IPR036890">
    <property type="entry name" value="HATPase_C_sf"/>
</dbReference>
<dbReference type="InterPro" id="IPR036457">
    <property type="entry name" value="PPM-type-like_dom_sf"/>
</dbReference>
<name>A0AA90H6B5_9ACTN</name>
<accession>A0AA90H6B5</accession>
<evidence type="ECO:0000256" key="2">
    <source>
        <dbReference type="SAM" id="MobiDB-lite"/>
    </source>
</evidence>
<dbReference type="InterPro" id="IPR001932">
    <property type="entry name" value="PPM-type_phosphatase-like_dom"/>
</dbReference>
<feature type="region of interest" description="Disordered" evidence="2">
    <location>
        <begin position="709"/>
        <end position="762"/>
    </location>
</feature>
<dbReference type="Gene3D" id="3.60.40.10">
    <property type="entry name" value="PPM-type phosphatase domain"/>
    <property type="match status" value="1"/>
</dbReference>
<dbReference type="Pfam" id="PF13581">
    <property type="entry name" value="HATPase_c_2"/>
    <property type="match status" value="1"/>
</dbReference>
<dbReference type="CDD" id="cd16936">
    <property type="entry name" value="HATPase_RsbW-like"/>
    <property type="match status" value="1"/>
</dbReference>
<evidence type="ECO:0000313" key="4">
    <source>
        <dbReference type="EMBL" id="MDI5971237.1"/>
    </source>
</evidence>
<dbReference type="PANTHER" id="PTHR43156:SF2">
    <property type="entry name" value="STAGE II SPORULATION PROTEIN E"/>
    <property type="match status" value="1"/>
</dbReference>
<dbReference type="GO" id="GO:0016791">
    <property type="term" value="F:phosphatase activity"/>
    <property type="evidence" value="ECO:0007669"/>
    <property type="project" value="TreeGrafter"/>
</dbReference>
<organism evidence="4">
    <name type="scientific">Streptantibioticus silvisoli</name>
    <dbReference type="NCBI Taxonomy" id="2705255"/>
    <lineage>
        <taxon>Bacteria</taxon>
        <taxon>Bacillati</taxon>
        <taxon>Actinomycetota</taxon>
        <taxon>Actinomycetes</taxon>
        <taxon>Kitasatosporales</taxon>
        <taxon>Streptomycetaceae</taxon>
        <taxon>Streptantibioticus</taxon>
    </lineage>
</organism>
<protein>
    <submittedName>
        <fullName evidence="4">SpoIIE family protein phosphatase</fullName>
    </submittedName>
</protein>
<sequence length="762" mass="80759">MASGPGDGGHLRDRGRDELLAAALRGLDEQLRPSTLCVYLEEPDGSLSATAILDTALGFAVTPALPAGDTRFVSVRAYREGRPVVRDPAQSRRFVVANPSFVQHVDTPMMAVAVPLRADGHTFGSISARWMHARNLRPATVDRMVEAASGVAVGLAKLSARHGTVEPPTVPLFVPEPGSARPPDGPRNSSRFLLQLQQLATELTAARQVRDVVAATYQELVRPFGGQGILLCLEDRGRLRAVGASGLSSQEVGAVDGLLLAEGSPEADAVLRSVSTIFRPGELAQAYPGLGRYDDEGPARAFLPMVADDRTVGCCVLVLDPDRVPRDDELAIVMIMLGQVSQSLKRIRLNESQEALIHGMQRVLLPRELPDVPGLESAARYLPAGTGTGVGGDWYDVVVLPGGQVGMIIGDVEGHNLDAVGTMGQMRSAVRAYAAEGHDPASVLTRSNRLLDELGGDLFVTCCCVWLTPETGVATMASAGHHEPAVTREDGGVVPTALPVGPPLGVAAGTVYRHKDVVVPPKAVIALFTDGLLDVRGRGAADAYAQVGRRIAAHAGEDLETLADRLTGTGDPPARQDDLALLLVRNAGSTDGHRRVARATVHRHDVRRVTELRGFLRDLMAAWGHESLADELETLMSEVVTNALIHAHSEVDVLLREYPDRLRAEVRDNDPRPPVPAVVLAPDDSGDGEAESGRGLLIVDALATAWGSSPAGRGKTTWFEMAVPETERGEGDERDEGDEGEGPDGGGPERGNREANGEADGG</sequence>
<dbReference type="AlphaFoldDB" id="A0AA90H6B5"/>
<dbReference type="Gene3D" id="3.30.565.10">
    <property type="entry name" value="Histidine kinase-like ATPase, C-terminal domain"/>
    <property type="match status" value="1"/>
</dbReference>
<comment type="caution">
    <text evidence="4">The sequence shown here is derived from an EMBL/GenBank/DDBJ whole genome shotgun (WGS) entry which is preliminary data.</text>
</comment>
<feature type="domain" description="PPM-type phosphatase" evidence="3">
    <location>
        <begin position="372"/>
        <end position="586"/>
    </location>
</feature>
<dbReference type="RefSeq" id="WP_282698812.1">
    <property type="nucleotide sequence ID" value="NZ_JABXJJ020000021.1"/>
</dbReference>
<dbReference type="SUPFAM" id="SSF55781">
    <property type="entry name" value="GAF domain-like"/>
    <property type="match status" value="2"/>
</dbReference>
<dbReference type="SMART" id="SM00331">
    <property type="entry name" value="PP2C_SIG"/>
    <property type="match status" value="1"/>
</dbReference>
<dbReference type="Pfam" id="PF07228">
    <property type="entry name" value="SpoIIE"/>
    <property type="match status" value="1"/>
</dbReference>
<dbReference type="InterPro" id="IPR003594">
    <property type="entry name" value="HATPase_dom"/>
</dbReference>
<evidence type="ECO:0000256" key="1">
    <source>
        <dbReference type="ARBA" id="ARBA00022801"/>
    </source>
</evidence>
<dbReference type="Gene3D" id="3.30.450.40">
    <property type="match status" value="2"/>
</dbReference>
<dbReference type="InterPro" id="IPR052016">
    <property type="entry name" value="Bact_Sigma-Reg"/>
</dbReference>
<dbReference type="EMBL" id="JABXJJ020000021">
    <property type="protein sequence ID" value="MDI5971237.1"/>
    <property type="molecule type" value="Genomic_DNA"/>
</dbReference>
<dbReference type="PANTHER" id="PTHR43156">
    <property type="entry name" value="STAGE II SPORULATION PROTEIN E-RELATED"/>
    <property type="match status" value="1"/>
</dbReference>
<gene>
    <name evidence="4" type="ORF">POF50_018125</name>
</gene>
<dbReference type="SUPFAM" id="SSF55874">
    <property type="entry name" value="ATPase domain of HSP90 chaperone/DNA topoisomerase II/histidine kinase"/>
    <property type="match status" value="1"/>
</dbReference>
<dbReference type="InterPro" id="IPR029016">
    <property type="entry name" value="GAF-like_dom_sf"/>
</dbReference>
<reference evidence="4" key="1">
    <citation type="submission" date="2023-05" db="EMBL/GenBank/DDBJ databases">
        <title>Streptantibioticus silvisoli sp. nov., acidotolerant actinomycetes 1 from pine litter.</title>
        <authorList>
            <person name="Swiecimska M."/>
            <person name="Golinska P."/>
            <person name="Sangal V."/>
            <person name="Wachnowicz B."/>
            <person name="Goodfellow M."/>
        </authorList>
    </citation>
    <scope>NUCLEOTIDE SEQUENCE</scope>
    <source>
        <strain evidence="4">SL13</strain>
    </source>
</reference>
<feature type="region of interest" description="Disordered" evidence="2">
    <location>
        <begin position="665"/>
        <end position="691"/>
    </location>
</feature>